<dbReference type="GO" id="GO:0016020">
    <property type="term" value="C:membrane"/>
    <property type="evidence" value="ECO:0007669"/>
    <property type="project" value="UniProtKB-SubCell"/>
</dbReference>
<dbReference type="Proteomes" id="UP000030145">
    <property type="component" value="Unassembled WGS sequence"/>
</dbReference>
<dbReference type="AlphaFoldDB" id="A0A0A2DLW5"/>
<keyword evidence="4" id="KW-0472">Membrane</keyword>
<comment type="subcellular location">
    <subcellularLocation>
        <location evidence="1">Membrane</location>
        <topology evidence="1">Multi-pass membrane protein</topology>
    </subcellularLocation>
</comment>
<evidence type="ECO:0000313" key="6">
    <source>
        <dbReference type="Proteomes" id="UP000030145"/>
    </source>
</evidence>
<proteinExistence type="predicted"/>
<accession>A0A0A2DLW5</accession>
<reference evidence="5 6" key="1">
    <citation type="submission" date="2014-10" db="EMBL/GenBank/DDBJ databases">
        <title>Whole Genome sequence of Corynebacterium auriscanis strain CIP 106629.</title>
        <authorList>
            <person name="Hassan S.S."/>
            <person name="Jamal S.B."/>
            <person name="Tiwari S."/>
            <person name="Oliveira L.D.C."/>
            <person name="Souza F."/>
            <person name="Mariano D.C."/>
            <person name="Almeida S."/>
            <person name="Dorella F."/>
            <person name="Pereira F."/>
            <person name="Carvalho A."/>
            <person name="Leal C.A."/>
            <person name="Soares S.D.C."/>
            <person name="Figueiredo H.C."/>
            <person name="Silva A."/>
            <person name="Azevedo V.A."/>
        </authorList>
    </citation>
    <scope>NUCLEOTIDE SEQUENCE [LARGE SCALE GENOMIC DNA]</scope>
    <source>
        <strain evidence="5 6">CIP 106629</strain>
    </source>
</reference>
<dbReference type="InterPro" id="IPR032808">
    <property type="entry name" value="DoxX"/>
</dbReference>
<comment type="caution">
    <text evidence="5">The sequence shown here is derived from an EMBL/GenBank/DDBJ whole genome shotgun (WGS) entry which is preliminary data.</text>
</comment>
<evidence type="ECO:0000256" key="1">
    <source>
        <dbReference type="ARBA" id="ARBA00004141"/>
    </source>
</evidence>
<evidence type="ECO:0000313" key="5">
    <source>
        <dbReference type="EMBL" id="KGM18772.1"/>
    </source>
</evidence>
<protein>
    <recommendedName>
        <fullName evidence="7">DoxX family protein</fullName>
    </recommendedName>
</protein>
<evidence type="ECO:0000256" key="4">
    <source>
        <dbReference type="ARBA" id="ARBA00023136"/>
    </source>
</evidence>
<evidence type="ECO:0000256" key="2">
    <source>
        <dbReference type="ARBA" id="ARBA00022692"/>
    </source>
</evidence>
<sequence length="132" mass="13770">MSKAGSVLGRAAVMPLFIIGAQNALKNIEGVGGMADSAAKKVGLNNLPVEGKHMATINAYAQMGLGSALALGIFPQLSALGLVGSLIPTTLVGHAFWDQETEEDKGQQQLQFVKNLAVIGGLLYLATRDNKH</sequence>
<dbReference type="Pfam" id="PF07681">
    <property type="entry name" value="DoxX"/>
    <property type="match status" value="1"/>
</dbReference>
<evidence type="ECO:0000256" key="3">
    <source>
        <dbReference type="ARBA" id="ARBA00022989"/>
    </source>
</evidence>
<name>A0A0A2DLW5_9CORY</name>
<gene>
    <name evidence="5" type="ORF">MA47_05180</name>
</gene>
<evidence type="ECO:0008006" key="7">
    <source>
        <dbReference type="Google" id="ProtNLM"/>
    </source>
</evidence>
<dbReference type="EMBL" id="JRVJ01000005">
    <property type="protein sequence ID" value="KGM18772.1"/>
    <property type="molecule type" value="Genomic_DNA"/>
</dbReference>
<keyword evidence="2" id="KW-0812">Transmembrane</keyword>
<keyword evidence="6" id="KW-1185">Reference proteome</keyword>
<keyword evidence="3" id="KW-1133">Transmembrane helix</keyword>
<organism evidence="5 6">
    <name type="scientific">Corynebacterium auriscanis</name>
    <dbReference type="NCBI Taxonomy" id="99807"/>
    <lineage>
        <taxon>Bacteria</taxon>
        <taxon>Bacillati</taxon>
        <taxon>Actinomycetota</taxon>
        <taxon>Actinomycetes</taxon>
        <taxon>Mycobacteriales</taxon>
        <taxon>Corynebacteriaceae</taxon>
        <taxon>Corynebacterium</taxon>
    </lineage>
</organism>